<evidence type="ECO:0000313" key="5">
    <source>
        <dbReference type="Proteomes" id="UP000050509"/>
    </source>
</evidence>
<reference evidence="4 5" key="1">
    <citation type="submission" date="2015-09" db="EMBL/GenBank/DDBJ databases">
        <title>Draft genome sequence of Kouleothrix aurantiaca JCM 19913.</title>
        <authorList>
            <person name="Hemp J."/>
        </authorList>
    </citation>
    <scope>NUCLEOTIDE SEQUENCE [LARGE SCALE GENOMIC DNA]</scope>
    <source>
        <strain evidence="4 5">COM-B</strain>
    </source>
</reference>
<comment type="caution">
    <text evidence="4">The sequence shown here is derived from an EMBL/GenBank/DDBJ whole genome shotgun (WGS) entry which is preliminary data.</text>
</comment>
<feature type="domain" description="N-acetyltransferase" evidence="3">
    <location>
        <begin position="1"/>
        <end position="152"/>
    </location>
</feature>
<dbReference type="PROSITE" id="PS51186">
    <property type="entry name" value="GNAT"/>
    <property type="match status" value="1"/>
</dbReference>
<protein>
    <recommendedName>
        <fullName evidence="3">N-acetyltransferase domain-containing protein</fullName>
    </recommendedName>
</protein>
<dbReference type="Gene3D" id="3.40.630.30">
    <property type="match status" value="1"/>
</dbReference>
<organism evidence="4 5">
    <name type="scientific">Kouleothrix aurantiaca</name>
    <dbReference type="NCBI Taxonomy" id="186479"/>
    <lineage>
        <taxon>Bacteria</taxon>
        <taxon>Bacillati</taxon>
        <taxon>Chloroflexota</taxon>
        <taxon>Chloroflexia</taxon>
        <taxon>Chloroflexales</taxon>
        <taxon>Roseiflexineae</taxon>
        <taxon>Roseiflexaceae</taxon>
        <taxon>Kouleothrix</taxon>
    </lineage>
</organism>
<dbReference type="Pfam" id="PF00583">
    <property type="entry name" value="Acetyltransf_1"/>
    <property type="match status" value="1"/>
</dbReference>
<dbReference type="GO" id="GO:0016747">
    <property type="term" value="F:acyltransferase activity, transferring groups other than amino-acyl groups"/>
    <property type="evidence" value="ECO:0007669"/>
    <property type="project" value="InterPro"/>
</dbReference>
<keyword evidence="1" id="KW-0808">Transferase</keyword>
<dbReference type="InterPro" id="IPR016181">
    <property type="entry name" value="Acyl_CoA_acyltransferase"/>
</dbReference>
<dbReference type="SUPFAM" id="SSF55729">
    <property type="entry name" value="Acyl-CoA N-acyltransferases (Nat)"/>
    <property type="match status" value="1"/>
</dbReference>
<evidence type="ECO:0000259" key="3">
    <source>
        <dbReference type="PROSITE" id="PS51186"/>
    </source>
</evidence>
<name>A0A0P9CYP7_9CHLR</name>
<keyword evidence="2" id="KW-0012">Acyltransferase</keyword>
<keyword evidence="5" id="KW-1185">Reference proteome</keyword>
<dbReference type="AlphaFoldDB" id="A0A0P9CYP7"/>
<evidence type="ECO:0000313" key="4">
    <source>
        <dbReference type="EMBL" id="KPV50704.1"/>
    </source>
</evidence>
<evidence type="ECO:0000256" key="2">
    <source>
        <dbReference type="ARBA" id="ARBA00023315"/>
    </source>
</evidence>
<dbReference type="InterPro" id="IPR050680">
    <property type="entry name" value="YpeA/RimI_acetyltransf"/>
</dbReference>
<dbReference type="Proteomes" id="UP000050509">
    <property type="component" value="Unassembled WGS sequence"/>
</dbReference>
<dbReference type="PANTHER" id="PTHR43420">
    <property type="entry name" value="ACETYLTRANSFERASE"/>
    <property type="match status" value="1"/>
</dbReference>
<dbReference type="PANTHER" id="PTHR43420:SF47">
    <property type="entry name" value="N-ACETYLTRANSFERASE DOMAIN-CONTAINING PROTEIN"/>
    <property type="match status" value="1"/>
</dbReference>
<proteinExistence type="predicted"/>
<gene>
    <name evidence="4" type="ORF">SE17_25355</name>
</gene>
<accession>A0A0P9CYP7</accession>
<dbReference type="EMBL" id="LJCR01001251">
    <property type="protein sequence ID" value="KPV50704.1"/>
    <property type="molecule type" value="Genomic_DNA"/>
</dbReference>
<dbReference type="InterPro" id="IPR000182">
    <property type="entry name" value="GNAT_dom"/>
</dbReference>
<evidence type="ECO:0000256" key="1">
    <source>
        <dbReference type="ARBA" id="ARBA00022679"/>
    </source>
</evidence>
<dbReference type="CDD" id="cd04301">
    <property type="entry name" value="NAT_SF"/>
    <property type="match status" value="1"/>
</dbReference>
<sequence length="152" mass="16929">MRLQALRDHPTVFGSDYATSAELPLSHWQERMRRGAGDDTTVMYVAEAGGALVGMTMLARNDALKMRHAGAIYSVYTHPSWRGTGVADALLNACTDYARNLGMRVLHLGVVVNNASALQLYLRNGWSVYGVEPETILYDGIYYDELMMLKRL</sequence>